<evidence type="ECO:0000313" key="4">
    <source>
        <dbReference type="EMBL" id="OJF15969.1"/>
    </source>
</evidence>
<organism evidence="3 5">
    <name type="scientific">Couchioplanes caeruleus subsp. caeruleus</name>
    <dbReference type="NCBI Taxonomy" id="56427"/>
    <lineage>
        <taxon>Bacteria</taxon>
        <taxon>Bacillati</taxon>
        <taxon>Actinomycetota</taxon>
        <taxon>Actinomycetes</taxon>
        <taxon>Micromonosporales</taxon>
        <taxon>Micromonosporaceae</taxon>
        <taxon>Couchioplanes</taxon>
    </lineage>
</organism>
<name>A0A1K0GPQ0_9ACTN</name>
<comment type="caution">
    <text evidence="3">The sequence shown here is derived from an EMBL/GenBank/DDBJ whole genome shotgun (WGS) entry which is preliminary data.</text>
</comment>
<dbReference type="EMBL" id="MEIA01000437">
    <property type="protein sequence ID" value="OJF11227.1"/>
    <property type="molecule type" value="Genomic_DNA"/>
</dbReference>
<gene>
    <name evidence="4" type="ORF">BG844_01690</name>
    <name evidence="3" type="ORF">BG844_27890</name>
</gene>
<evidence type="ECO:0000256" key="2">
    <source>
        <dbReference type="SAM" id="SignalP"/>
    </source>
</evidence>
<evidence type="ECO:0008006" key="6">
    <source>
        <dbReference type="Google" id="ProtNLM"/>
    </source>
</evidence>
<keyword evidence="5" id="KW-1185">Reference proteome</keyword>
<dbReference type="Proteomes" id="UP000182486">
    <property type="component" value="Unassembled WGS sequence"/>
</dbReference>
<keyword evidence="2" id="KW-0732">Signal</keyword>
<evidence type="ECO:0000313" key="3">
    <source>
        <dbReference type="EMBL" id="OJF11227.1"/>
    </source>
</evidence>
<feature type="signal peptide" evidence="2">
    <location>
        <begin position="1"/>
        <end position="31"/>
    </location>
</feature>
<sequence length="242" mass="25189">MGRYRKWAWGLGVATVTAVSAFGVASWQANAAPPPTPPTVAGEQPGVTDPNPGPVPATGIGSDALTAGEVDKARKVAVTPQLASAAEDVTGAKGPEYLSATIVAEGATRRAELYYYDYKAEKVIKQVVDLPSGTLAGSYSAAGVQPPASKREAATGLELLLANPLAADLKSAYQKATGRQFAGKDDVTVTAHVYKAKPADSRNKQCGQSRCLQLVVETKDGLFIDVNHLIIDLSGRTVARLA</sequence>
<feature type="chain" id="PRO_5010473596" description="Tat pathway signal sequence domain protein" evidence="2">
    <location>
        <begin position="32"/>
        <end position="242"/>
    </location>
</feature>
<dbReference type="RefSeq" id="WP_071802917.1">
    <property type="nucleotide sequence ID" value="NZ_MEIA01000007.1"/>
</dbReference>
<dbReference type="AlphaFoldDB" id="A0A1K0GPQ0"/>
<evidence type="ECO:0000313" key="5">
    <source>
        <dbReference type="Proteomes" id="UP000182486"/>
    </source>
</evidence>
<accession>A0A1K0GPQ0</accession>
<feature type="region of interest" description="Disordered" evidence="1">
    <location>
        <begin position="31"/>
        <end position="51"/>
    </location>
</feature>
<reference evidence="3 5" key="1">
    <citation type="submission" date="2016-09" db="EMBL/GenBank/DDBJ databases">
        <title>Couchioplanes caeruleus draft genome sequence.</title>
        <authorList>
            <person name="Sheehan J."/>
            <person name="Caffrey P."/>
        </authorList>
    </citation>
    <scope>NUCLEOTIDE SEQUENCE [LARGE SCALE GENOMIC DNA]</scope>
    <source>
        <strain evidence="3 5">DSM 43634</strain>
    </source>
</reference>
<dbReference type="EMBL" id="MEIA01000007">
    <property type="protein sequence ID" value="OJF15969.1"/>
    <property type="molecule type" value="Genomic_DNA"/>
</dbReference>
<evidence type="ECO:0000256" key="1">
    <source>
        <dbReference type="SAM" id="MobiDB-lite"/>
    </source>
</evidence>
<protein>
    <recommendedName>
        <fullName evidence="6">Tat pathway signal sequence domain protein</fullName>
    </recommendedName>
</protein>
<proteinExistence type="predicted"/>